<protein>
    <recommendedName>
        <fullName evidence="3">Signal transduction histidine kinase dimerisation/phosphoacceptor domain-containing protein</fullName>
    </recommendedName>
</protein>
<evidence type="ECO:0000313" key="1">
    <source>
        <dbReference type="EMBL" id="RWY55833.1"/>
    </source>
</evidence>
<organism evidence="1 2">
    <name type="scientific">Mucilaginibacter gilvus</name>
    <dbReference type="NCBI Taxonomy" id="2305909"/>
    <lineage>
        <taxon>Bacteria</taxon>
        <taxon>Pseudomonadati</taxon>
        <taxon>Bacteroidota</taxon>
        <taxon>Sphingobacteriia</taxon>
        <taxon>Sphingobacteriales</taxon>
        <taxon>Sphingobacteriaceae</taxon>
        <taxon>Mucilaginibacter</taxon>
    </lineage>
</organism>
<dbReference type="Proteomes" id="UP000286701">
    <property type="component" value="Unassembled WGS sequence"/>
</dbReference>
<dbReference type="EMBL" id="SBIW01000002">
    <property type="protein sequence ID" value="RWY55833.1"/>
    <property type="molecule type" value="Genomic_DNA"/>
</dbReference>
<dbReference type="AlphaFoldDB" id="A0A3S3WFM1"/>
<keyword evidence="2" id="KW-1185">Reference proteome</keyword>
<evidence type="ECO:0000313" key="2">
    <source>
        <dbReference type="Proteomes" id="UP000286701"/>
    </source>
</evidence>
<gene>
    <name evidence="1" type="ORF">EPL05_05535</name>
</gene>
<evidence type="ECO:0008006" key="3">
    <source>
        <dbReference type="Google" id="ProtNLM"/>
    </source>
</evidence>
<proteinExistence type="predicted"/>
<name>A0A3S3WFM1_9SPHI</name>
<dbReference type="RefSeq" id="WP_128532903.1">
    <property type="nucleotide sequence ID" value="NZ_SBIW01000002.1"/>
</dbReference>
<accession>A0A3S3WFM1</accession>
<sequence length="71" mass="7804">MAATTGNTPDADALLMLKHDIKNQLSNIQLAIEGLRYEVEDLDGDTSLYIESMLAAAQKIDKLLDIIQTDI</sequence>
<comment type="caution">
    <text evidence="1">The sequence shown here is derived from an EMBL/GenBank/DDBJ whole genome shotgun (WGS) entry which is preliminary data.</text>
</comment>
<reference evidence="1 2" key="1">
    <citation type="submission" date="2019-01" db="EMBL/GenBank/DDBJ databases">
        <title>Mucilaginibacter antarcticum sp. nov., isolated from antarctic soil.</title>
        <authorList>
            <person name="Yan Y.-Q."/>
            <person name="Du Z.-J."/>
        </authorList>
    </citation>
    <scope>NUCLEOTIDE SEQUENCE [LARGE SCALE GENOMIC DNA]</scope>
    <source>
        <strain evidence="1 2">F01003</strain>
    </source>
</reference>
<dbReference type="OrthoDB" id="799983at2"/>